<dbReference type="Proteomes" id="UP000034588">
    <property type="component" value="Unassembled WGS sequence"/>
</dbReference>
<feature type="domain" description="Pseudouridine synthase RsuA/RluA-like" evidence="5">
    <location>
        <begin position="12"/>
        <end position="160"/>
    </location>
</feature>
<dbReference type="PANTHER" id="PTHR21600">
    <property type="entry name" value="MITOCHONDRIAL RNA PSEUDOURIDINE SYNTHASE"/>
    <property type="match status" value="1"/>
</dbReference>
<evidence type="ECO:0000313" key="6">
    <source>
        <dbReference type="EMBL" id="KKW11603.1"/>
    </source>
</evidence>
<comment type="caution">
    <text evidence="6">The sequence shown here is derived from an EMBL/GenBank/DDBJ whole genome shotgun (WGS) entry which is preliminary data.</text>
</comment>
<comment type="similarity">
    <text evidence="1 4">Belongs to the pseudouridine synthase RluA family.</text>
</comment>
<dbReference type="Gene3D" id="3.30.2350.10">
    <property type="entry name" value="Pseudouridine synthase"/>
    <property type="match status" value="1"/>
</dbReference>
<dbReference type="InterPro" id="IPR006145">
    <property type="entry name" value="PsdUridine_synth_RsuA/RluA"/>
</dbReference>
<dbReference type="PROSITE" id="PS01129">
    <property type="entry name" value="PSI_RLU"/>
    <property type="match status" value="1"/>
</dbReference>
<organism evidence="6 7">
    <name type="scientific">Candidatus Gottesmanbacteria bacterium GW2011_GWB1_49_7</name>
    <dbReference type="NCBI Taxonomy" id="1618448"/>
    <lineage>
        <taxon>Bacteria</taxon>
        <taxon>Candidatus Gottesmaniibacteriota</taxon>
    </lineage>
</organism>
<comment type="function">
    <text evidence="4">Responsible for synthesis of pseudouridine from uracil.</text>
</comment>
<dbReference type="InterPro" id="IPR006224">
    <property type="entry name" value="PsdUridine_synth_RluA-like_CS"/>
</dbReference>
<comment type="catalytic activity">
    <reaction evidence="4">
        <text>a uridine in RNA = a pseudouridine in RNA</text>
        <dbReference type="Rhea" id="RHEA:48348"/>
        <dbReference type="Rhea" id="RHEA-COMP:12068"/>
        <dbReference type="Rhea" id="RHEA-COMP:12069"/>
        <dbReference type="ChEBI" id="CHEBI:65314"/>
        <dbReference type="ChEBI" id="CHEBI:65315"/>
    </reaction>
</comment>
<evidence type="ECO:0000313" key="7">
    <source>
        <dbReference type="Proteomes" id="UP000034588"/>
    </source>
</evidence>
<evidence type="ECO:0000256" key="2">
    <source>
        <dbReference type="ARBA" id="ARBA00023235"/>
    </source>
</evidence>
<feature type="active site" evidence="3">
    <location>
        <position position="57"/>
    </location>
</feature>
<dbReference type="EC" id="5.4.99.-" evidence="4"/>
<protein>
    <recommendedName>
        <fullName evidence="4">Pseudouridine synthase</fullName>
        <ecNumber evidence="4">5.4.99.-</ecNumber>
    </recommendedName>
</protein>
<evidence type="ECO:0000259" key="5">
    <source>
        <dbReference type="Pfam" id="PF00849"/>
    </source>
</evidence>
<dbReference type="PANTHER" id="PTHR21600:SF44">
    <property type="entry name" value="RIBOSOMAL LARGE SUBUNIT PSEUDOURIDINE SYNTHASE D"/>
    <property type="match status" value="1"/>
</dbReference>
<proteinExistence type="inferred from homology"/>
<evidence type="ECO:0000256" key="1">
    <source>
        <dbReference type="ARBA" id="ARBA00010876"/>
    </source>
</evidence>
<dbReference type="AlphaFoldDB" id="A0A0G1VYS0"/>
<dbReference type="SUPFAM" id="SSF55120">
    <property type="entry name" value="Pseudouridine synthase"/>
    <property type="match status" value="1"/>
</dbReference>
<dbReference type="GO" id="GO:0009982">
    <property type="term" value="F:pseudouridine synthase activity"/>
    <property type="evidence" value="ECO:0007669"/>
    <property type="project" value="InterPro"/>
</dbReference>
<dbReference type="NCBIfam" id="TIGR00005">
    <property type="entry name" value="rluA_subfam"/>
    <property type="match status" value="1"/>
</dbReference>
<dbReference type="GO" id="GO:0140098">
    <property type="term" value="F:catalytic activity, acting on RNA"/>
    <property type="evidence" value="ECO:0007669"/>
    <property type="project" value="UniProtKB-ARBA"/>
</dbReference>
<accession>A0A0G1VYS0</accession>
<sequence length="224" mass="25616">MNITILFEDDALIVINKPPGMVVNRAESVKGETVQDWVEKTYRIFIADRAGIVHRIDKETSGILLVAKTPDAFTELQRQFKERIIKKTYLAIVHGKLVPEEGEINAPVGRLPWNRERFGIVPGGKEAVTKYKIQKYIKDFSIVELYPQSGRTHQIRVHLKYINHPIVGDYLYAGRKTARDDRRWAPRVMLHAWKLTCLHPTTGKTLDFVAPIPDDMSTIIHGHA</sequence>
<dbReference type="Pfam" id="PF00849">
    <property type="entry name" value="PseudoU_synth_2"/>
    <property type="match status" value="1"/>
</dbReference>
<name>A0A0G1VYS0_9BACT</name>
<dbReference type="InterPro" id="IPR006225">
    <property type="entry name" value="PsdUridine_synth_RluC/D"/>
</dbReference>
<dbReference type="InterPro" id="IPR050188">
    <property type="entry name" value="RluA_PseudoU_synthase"/>
</dbReference>
<dbReference type="PATRIC" id="fig|1618448.3.peg.692"/>
<gene>
    <name evidence="6" type="ORF">UY48_C0015G0009</name>
</gene>
<dbReference type="InterPro" id="IPR020103">
    <property type="entry name" value="PsdUridine_synth_cat_dom_sf"/>
</dbReference>
<reference evidence="6 7" key="1">
    <citation type="journal article" date="2015" name="Nature">
        <title>rRNA introns, odd ribosomes, and small enigmatic genomes across a large radiation of phyla.</title>
        <authorList>
            <person name="Brown C.T."/>
            <person name="Hug L.A."/>
            <person name="Thomas B.C."/>
            <person name="Sharon I."/>
            <person name="Castelle C.J."/>
            <person name="Singh A."/>
            <person name="Wilkins M.J."/>
            <person name="Williams K.H."/>
            <person name="Banfield J.F."/>
        </authorList>
    </citation>
    <scope>NUCLEOTIDE SEQUENCE [LARGE SCALE GENOMIC DNA]</scope>
</reference>
<dbReference type="EMBL" id="LCQD01000015">
    <property type="protein sequence ID" value="KKW11603.1"/>
    <property type="molecule type" value="Genomic_DNA"/>
</dbReference>
<evidence type="ECO:0000256" key="4">
    <source>
        <dbReference type="RuleBase" id="RU362028"/>
    </source>
</evidence>
<dbReference type="GO" id="GO:0000455">
    <property type="term" value="P:enzyme-directed rRNA pseudouridine synthesis"/>
    <property type="evidence" value="ECO:0007669"/>
    <property type="project" value="TreeGrafter"/>
</dbReference>
<evidence type="ECO:0000256" key="3">
    <source>
        <dbReference type="PIRSR" id="PIRSR606225-1"/>
    </source>
</evidence>
<dbReference type="CDD" id="cd02869">
    <property type="entry name" value="PseudoU_synth_RluA_like"/>
    <property type="match status" value="1"/>
</dbReference>
<dbReference type="GO" id="GO:0003723">
    <property type="term" value="F:RNA binding"/>
    <property type="evidence" value="ECO:0007669"/>
    <property type="project" value="InterPro"/>
</dbReference>
<keyword evidence="2 4" id="KW-0413">Isomerase</keyword>